<dbReference type="Proteomes" id="UP000199570">
    <property type="component" value="Unassembled WGS sequence"/>
</dbReference>
<dbReference type="InterPro" id="IPR003959">
    <property type="entry name" value="ATPase_AAA_core"/>
</dbReference>
<keyword evidence="3 4" id="KW-0067">ATP-binding</keyword>
<dbReference type="InterPro" id="IPR049954">
    <property type="entry name" value="IteA-like"/>
</dbReference>
<feature type="domain" description="AAA+ ATPase" evidence="5">
    <location>
        <begin position="162"/>
        <end position="294"/>
    </location>
</feature>
<evidence type="ECO:0000256" key="3">
    <source>
        <dbReference type="ARBA" id="ARBA00022840"/>
    </source>
</evidence>
<accession>A0A1H1HDZ4</accession>
<dbReference type="InterPro" id="IPR003960">
    <property type="entry name" value="ATPase_AAA_CS"/>
</dbReference>
<organism evidence="6 7">
    <name type="scientific">Pseudomonas moorei</name>
    <dbReference type="NCBI Taxonomy" id="395599"/>
    <lineage>
        <taxon>Bacteria</taxon>
        <taxon>Pseudomonadati</taxon>
        <taxon>Pseudomonadota</taxon>
        <taxon>Gammaproteobacteria</taxon>
        <taxon>Pseudomonadales</taxon>
        <taxon>Pseudomonadaceae</taxon>
        <taxon>Pseudomonas</taxon>
    </lineage>
</organism>
<evidence type="ECO:0000313" key="6">
    <source>
        <dbReference type="EMBL" id="SDR23661.1"/>
    </source>
</evidence>
<dbReference type="AlphaFoldDB" id="A0A1H1HDZ4"/>
<dbReference type="EMBL" id="FNKJ01000003">
    <property type="protein sequence ID" value="SDR23661.1"/>
    <property type="molecule type" value="Genomic_DNA"/>
</dbReference>
<dbReference type="InterPro" id="IPR003593">
    <property type="entry name" value="AAA+_ATPase"/>
</dbReference>
<dbReference type="SUPFAM" id="SSF52540">
    <property type="entry name" value="P-loop containing nucleoside triphosphate hydrolases"/>
    <property type="match status" value="1"/>
</dbReference>
<name>A0A1H1HDZ4_9PSED</name>
<dbReference type="PROSITE" id="PS00674">
    <property type="entry name" value="AAA"/>
    <property type="match status" value="1"/>
</dbReference>
<dbReference type="InterPro" id="IPR027417">
    <property type="entry name" value="P-loop_NTPase"/>
</dbReference>
<dbReference type="PANTHER" id="PTHR23073">
    <property type="entry name" value="26S PROTEASOME REGULATORY SUBUNIT"/>
    <property type="match status" value="1"/>
</dbReference>
<dbReference type="Gene3D" id="1.10.8.60">
    <property type="match status" value="1"/>
</dbReference>
<dbReference type="InterPro" id="IPR050221">
    <property type="entry name" value="26S_Proteasome_ATPase"/>
</dbReference>
<dbReference type="GO" id="GO:0016887">
    <property type="term" value="F:ATP hydrolysis activity"/>
    <property type="evidence" value="ECO:0007669"/>
    <property type="project" value="InterPro"/>
</dbReference>
<evidence type="ECO:0000259" key="5">
    <source>
        <dbReference type="SMART" id="SM00382"/>
    </source>
</evidence>
<keyword evidence="7" id="KW-1185">Reference proteome</keyword>
<sequence length="432" mass="47597">MIFAASLVFQNSQNLKRILQYALHYDRNLKRICGLVALLEHLSEILKILDGALKANASMASNYAGLLADKLEGAGDGKQARMIRERLARAPVALANAQDASNGISFGNLPVDGESHLHTVDVSHPVEDDAPLLLPSAIAVRVGEFIANIQRYDELERVNAAMPSRLLVYGLPGTGKTKLARHVAARLKLPLLTVRCDTLVSSLLGQTSRNLRRVFEFAQQRPCVLLLDEFDALASARGNERDVGELQRVVIALLQNIDALTENTVVIAATNHDRLLDPAVWRRFGFRIPMPVPDAALRKQLWAQFLLPYMLDGIDLERLSNVSEGITGANIEQVCLDAKRAAVFAGSSQINESELLRRLGLNLAMAGGILLSTVEAEVYWLREWSPKYFSIRTLAKLYGLSIRQISKVIKEDNDHGAQERLRIGSGSTQSPD</sequence>
<reference evidence="7" key="1">
    <citation type="submission" date="2016-10" db="EMBL/GenBank/DDBJ databases">
        <authorList>
            <person name="Varghese N."/>
            <person name="Submissions S."/>
        </authorList>
    </citation>
    <scope>NUCLEOTIDE SEQUENCE [LARGE SCALE GENOMIC DNA]</scope>
    <source>
        <strain evidence="7">BS3775</strain>
    </source>
</reference>
<dbReference type="RefSeq" id="WP_245706718.1">
    <property type="nucleotide sequence ID" value="NZ_FNKJ01000003.1"/>
</dbReference>
<comment type="similarity">
    <text evidence="1 4">Belongs to the AAA ATPase family.</text>
</comment>
<gene>
    <name evidence="6" type="ORF">SAMN04490195_4049</name>
</gene>
<evidence type="ECO:0000256" key="2">
    <source>
        <dbReference type="ARBA" id="ARBA00022741"/>
    </source>
</evidence>
<evidence type="ECO:0000256" key="4">
    <source>
        <dbReference type="RuleBase" id="RU003651"/>
    </source>
</evidence>
<dbReference type="CDD" id="cd19481">
    <property type="entry name" value="RecA-like_protease"/>
    <property type="match status" value="1"/>
</dbReference>
<dbReference type="Gene3D" id="3.40.50.300">
    <property type="entry name" value="P-loop containing nucleotide triphosphate hydrolases"/>
    <property type="match status" value="1"/>
</dbReference>
<dbReference type="NCBIfam" id="NF042959">
    <property type="entry name" value="IteA_antiphage"/>
    <property type="match status" value="1"/>
</dbReference>
<evidence type="ECO:0000313" key="7">
    <source>
        <dbReference type="Proteomes" id="UP000199570"/>
    </source>
</evidence>
<dbReference type="Pfam" id="PF00004">
    <property type="entry name" value="AAA"/>
    <property type="match status" value="1"/>
</dbReference>
<protein>
    <submittedName>
        <fullName evidence="6">ATPase family associated with various cellular activities (AAA)</fullName>
    </submittedName>
</protein>
<dbReference type="SMART" id="SM00382">
    <property type="entry name" value="AAA"/>
    <property type="match status" value="1"/>
</dbReference>
<evidence type="ECO:0000256" key="1">
    <source>
        <dbReference type="ARBA" id="ARBA00006914"/>
    </source>
</evidence>
<keyword evidence="2 4" id="KW-0547">Nucleotide-binding</keyword>
<proteinExistence type="inferred from homology"/>
<dbReference type="GO" id="GO:0005524">
    <property type="term" value="F:ATP binding"/>
    <property type="evidence" value="ECO:0007669"/>
    <property type="project" value="UniProtKB-KW"/>
</dbReference>